<reference evidence="3" key="1">
    <citation type="journal article" date="2019" name="Int. J. Syst. Evol. Microbiol.">
        <title>The Global Catalogue of Microorganisms (GCM) 10K type strain sequencing project: providing services to taxonomists for standard genome sequencing and annotation.</title>
        <authorList>
            <consortium name="The Broad Institute Genomics Platform"/>
            <consortium name="The Broad Institute Genome Sequencing Center for Infectious Disease"/>
            <person name="Wu L."/>
            <person name="Ma J."/>
        </authorList>
    </citation>
    <scope>NUCLEOTIDE SEQUENCE [LARGE SCALE GENOMIC DNA]</scope>
    <source>
        <strain evidence="3">JCM 9373</strain>
    </source>
</reference>
<dbReference type="EMBL" id="BAAAUT010000005">
    <property type="protein sequence ID" value="GAA3120179.1"/>
    <property type="molecule type" value="Genomic_DNA"/>
</dbReference>
<dbReference type="InterPro" id="IPR002575">
    <property type="entry name" value="Aminoglycoside_PTrfase"/>
</dbReference>
<gene>
    <name evidence="2" type="ORF">GCM10010466_08790</name>
</gene>
<proteinExistence type="predicted"/>
<dbReference type="RefSeq" id="WP_344856122.1">
    <property type="nucleotide sequence ID" value="NZ_BAAAUT010000005.1"/>
</dbReference>
<protein>
    <recommendedName>
        <fullName evidence="1">Aminoglycoside phosphotransferase domain-containing protein</fullName>
    </recommendedName>
</protein>
<dbReference type="Pfam" id="PF01636">
    <property type="entry name" value="APH"/>
    <property type="match status" value="1"/>
</dbReference>
<evidence type="ECO:0000259" key="1">
    <source>
        <dbReference type="Pfam" id="PF01636"/>
    </source>
</evidence>
<sequence>MNRKVFSKPYGSPGAALRAAAHHAWLAEHTPLRQPELLAVHPERLDFEHIDGRHAGVEDLPTVAAVLGEAHASAWCGDLCRASLNAPHPLPWGHTLPGFAVLRRAVLDRHHRDGLITDEELEAAVDLLRTDPDEPTTFYKDSNPRNILITPAGPTIVDTDDLTLAPFGYDLAKLVVTLAMTHGPIPPAAVTAALTAYNEGVASRTDAPAEVTPSRLLDHAWLHHLLTRPYLGRGGYRYPWPQVRPAPEDLT</sequence>
<evidence type="ECO:0000313" key="3">
    <source>
        <dbReference type="Proteomes" id="UP001500320"/>
    </source>
</evidence>
<dbReference type="Proteomes" id="UP001500320">
    <property type="component" value="Unassembled WGS sequence"/>
</dbReference>
<keyword evidence="3" id="KW-1185">Reference proteome</keyword>
<evidence type="ECO:0000313" key="2">
    <source>
        <dbReference type="EMBL" id="GAA3120179.1"/>
    </source>
</evidence>
<dbReference type="SUPFAM" id="SSF56112">
    <property type="entry name" value="Protein kinase-like (PK-like)"/>
    <property type="match status" value="1"/>
</dbReference>
<accession>A0ABP6MN60</accession>
<feature type="domain" description="Aminoglycoside phosphotransferase" evidence="1">
    <location>
        <begin position="13"/>
        <end position="197"/>
    </location>
</feature>
<name>A0ABP6MN60_9ACTN</name>
<organism evidence="2 3">
    <name type="scientific">Planomonospora alba</name>
    <dbReference type="NCBI Taxonomy" id="161354"/>
    <lineage>
        <taxon>Bacteria</taxon>
        <taxon>Bacillati</taxon>
        <taxon>Actinomycetota</taxon>
        <taxon>Actinomycetes</taxon>
        <taxon>Streptosporangiales</taxon>
        <taxon>Streptosporangiaceae</taxon>
        <taxon>Planomonospora</taxon>
    </lineage>
</organism>
<dbReference type="InterPro" id="IPR011009">
    <property type="entry name" value="Kinase-like_dom_sf"/>
</dbReference>
<comment type="caution">
    <text evidence="2">The sequence shown here is derived from an EMBL/GenBank/DDBJ whole genome shotgun (WGS) entry which is preliminary data.</text>
</comment>